<protein>
    <submittedName>
        <fullName evidence="2">Glycosyltransferase family 4 protein</fullName>
    </submittedName>
</protein>
<reference evidence="2 3" key="1">
    <citation type="submission" date="2023-03" db="EMBL/GenBank/DDBJ databases">
        <title>Novosphingobium cyanobacteriorum sp. nov., isolated from a eutrophic reservoir during the Microcystis bloom period.</title>
        <authorList>
            <person name="Kang M."/>
            <person name="Le V."/>
            <person name="Ko S.-R."/>
            <person name="Lee S.-A."/>
            <person name="Ahn C.-Y."/>
        </authorList>
    </citation>
    <scope>NUCLEOTIDE SEQUENCE [LARGE SCALE GENOMIC DNA]</scope>
    <source>
        <strain evidence="2 3">HBC54</strain>
    </source>
</reference>
<feature type="domain" description="Glycosyltransferase subfamily 4-like N-terminal" evidence="1">
    <location>
        <begin position="32"/>
        <end position="208"/>
    </location>
</feature>
<dbReference type="InterPro" id="IPR028098">
    <property type="entry name" value="Glyco_trans_4-like_N"/>
</dbReference>
<organism evidence="2 3">
    <name type="scientific">Novosphingobium cyanobacteriorum</name>
    <dbReference type="NCBI Taxonomy" id="3024215"/>
    <lineage>
        <taxon>Bacteria</taxon>
        <taxon>Pseudomonadati</taxon>
        <taxon>Pseudomonadota</taxon>
        <taxon>Alphaproteobacteria</taxon>
        <taxon>Sphingomonadales</taxon>
        <taxon>Sphingomonadaceae</taxon>
        <taxon>Novosphingobium</taxon>
    </lineage>
</organism>
<dbReference type="RefSeq" id="WP_277279749.1">
    <property type="nucleotide sequence ID" value="NZ_JAROCY010000019.1"/>
</dbReference>
<evidence type="ECO:0000313" key="3">
    <source>
        <dbReference type="Proteomes" id="UP001222770"/>
    </source>
</evidence>
<name>A0ABT6CM37_9SPHN</name>
<dbReference type="Pfam" id="PF13439">
    <property type="entry name" value="Glyco_transf_4"/>
    <property type="match status" value="1"/>
</dbReference>
<comment type="caution">
    <text evidence="2">The sequence shown here is derived from an EMBL/GenBank/DDBJ whole genome shotgun (WGS) entry which is preliminary data.</text>
</comment>
<keyword evidence="3" id="KW-1185">Reference proteome</keyword>
<dbReference type="Pfam" id="PF13692">
    <property type="entry name" value="Glyco_trans_1_4"/>
    <property type="match status" value="1"/>
</dbReference>
<evidence type="ECO:0000313" key="2">
    <source>
        <dbReference type="EMBL" id="MDF8334978.1"/>
    </source>
</evidence>
<gene>
    <name evidence="2" type="ORF">POM99_17350</name>
</gene>
<dbReference type="Gene3D" id="3.40.50.2000">
    <property type="entry name" value="Glycogen Phosphorylase B"/>
    <property type="match status" value="2"/>
</dbReference>
<sequence length="408" mass="46317">MNQEFPTHIEGQPLAGRKVLIIVENLPLPFDRRVWQEARTLRAAGAQVSIICPTGKGYEKSYECLEGVHIYRHRLPIEANSALGYLGEYAAALFWESVLAWKIFFTRGFHVIHGCNPPDLIFLVALQFRLFGVKFLFDHHDINPELYEAKFNRRGFFWKLMVFFEKLTFRCATVSIATNHSYRQIALDRGGMKDKDVFVVRSGPDLSRLKAVAPVPTWNNGRRFLVGYVGVMGEQEGIDLLVDAADHIVHKLCRRDIQFCLVGGGPSLQSLKDLVAGRGLADYITFTGRAADQILFEVLSTMDVGVNPDRVNAMNDKSTMNKIMEYMALGKPMVQFDVTEGRFSAQDASLYARANDPVDLADKLIELLEDPERRTAMGEYGRRRVENELSWAHQIDHLIAAYRRVFRG</sequence>
<dbReference type="CDD" id="cd03794">
    <property type="entry name" value="GT4_WbuB-like"/>
    <property type="match status" value="1"/>
</dbReference>
<dbReference type="SUPFAM" id="SSF53756">
    <property type="entry name" value="UDP-Glycosyltransferase/glycogen phosphorylase"/>
    <property type="match status" value="1"/>
</dbReference>
<accession>A0ABT6CM37</accession>
<dbReference type="PANTHER" id="PTHR12526:SF624">
    <property type="entry name" value="BLR6297 PROTEIN"/>
    <property type="match status" value="1"/>
</dbReference>
<dbReference type="Proteomes" id="UP001222770">
    <property type="component" value="Unassembled WGS sequence"/>
</dbReference>
<dbReference type="PANTHER" id="PTHR12526">
    <property type="entry name" value="GLYCOSYLTRANSFERASE"/>
    <property type="match status" value="1"/>
</dbReference>
<dbReference type="EMBL" id="JAROCY010000019">
    <property type="protein sequence ID" value="MDF8334978.1"/>
    <property type="molecule type" value="Genomic_DNA"/>
</dbReference>
<proteinExistence type="predicted"/>
<evidence type="ECO:0000259" key="1">
    <source>
        <dbReference type="Pfam" id="PF13439"/>
    </source>
</evidence>